<protein>
    <recommendedName>
        <fullName evidence="18">Lysosome-associated membrane glycoprotein 5</fullName>
    </recommendedName>
    <alternativeName>
        <fullName evidence="19">Lysosome-associated membrane protein 5</fullName>
    </alternativeName>
</protein>
<comment type="similarity">
    <text evidence="5 20">Belongs to the LAMP family.</text>
</comment>
<dbReference type="Pfam" id="PF21222">
    <property type="entry name" value="Lamp2_2nd"/>
    <property type="match status" value="1"/>
</dbReference>
<keyword evidence="11 20" id="KW-0472">Membrane</keyword>
<dbReference type="PANTHER" id="PTHR11506">
    <property type="entry name" value="LYSOSOME-ASSOCIATED MEMBRANE GLYCOPROTEIN"/>
    <property type="match status" value="1"/>
</dbReference>
<evidence type="ECO:0000256" key="11">
    <source>
        <dbReference type="ARBA" id="ARBA00023136"/>
    </source>
</evidence>
<dbReference type="STRING" id="151549.A0A4C1X598"/>
<keyword evidence="14" id="KW-0968">Cytoplasmic vesicle</keyword>
<feature type="signal peptide" evidence="23">
    <location>
        <begin position="1"/>
        <end position="22"/>
    </location>
</feature>
<keyword evidence="7 23" id="KW-0732">Signal</keyword>
<evidence type="ECO:0000256" key="15">
    <source>
        <dbReference type="ARBA" id="ARBA00029428"/>
    </source>
</evidence>
<keyword evidence="27" id="KW-1185">Reference proteome</keyword>
<dbReference type="PROSITE" id="PS51407">
    <property type="entry name" value="LAMP_3"/>
    <property type="match status" value="1"/>
</dbReference>
<evidence type="ECO:0000256" key="21">
    <source>
        <dbReference type="SAM" id="MobiDB-lite"/>
    </source>
</evidence>
<feature type="compositionally biased region" description="Low complexity" evidence="21">
    <location>
        <begin position="73"/>
        <end position="102"/>
    </location>
</feature>
<evidence type="ECO:0000256" key="10">
    <source>
        <dbReference type="ARBA" id="ARBA00023018"/>
    </source>
</evidence>
<feature type="region of interest" description="Disordered" evidence="21">
    <location>
        <begin position="45"/>
        <end position="114"/>
    </location>
</feature>
<dbReference type="GO" id="GO:0005765">
    <property type="term" value="C:lysosomal membrane"/>
    <property type="evidence" value="ECO:0007669"/>
    <property type="project" value="TreeGrafter"/>
</dbReference>
<dbReference type="InterPro" id="IPR048524">
    <property type="entry name" value="Lamp2-like_TM"/>
</dbReference>
<feature type="compositionally biased region" description="Polar residues" evidence="21">
    <location>
        <begin position="58"/>
        <end position="72"/>
    </location>
</feature>
<keyword evidence="12" id="KW-0325">Glycoprotein</keyword>
<evidence type="ECO:0000256" key="1">
    <source>
        <dbReference type="ARBA" id="ARBA00004151"/>
    </source>
</evidence>
<dbReference type="InterPro" id="IPR048528">
    <property type="entry name" value="Lamp2-like_luminal"/>
</dbReference>
<dbReference type="GO" id="GO:0031902">
    <property type="term" value="C:late endosome membrane"/>
    <property type="evidence" value="ECO:0007669"/>
    <property type="project" value="TreeGrafter"/>
</dbReference>
<keyword evidence="10" id="KW-0770">Synapse</keyword>
<dbReference type="Gene3D" id="2.40.160.110">
    <property type="match status" value="1"/>
</dbReference>
<dbReference type="EMBL" id="BGZK01000717">
    <property type="protein sequence ID" value="GBP57457.1"/>
    <property type="molecule type" value="Genomic_DNA"/>
</dbReference>
<evidence type="ECO:0000259" key="25">
    <source>
        <dbReference type="Pfam" id="PF21222"/>
    </source>
</evidence>
<evidence type="ECO:0000256" key="23">
    <source>
        <dbReference type="SAM" id="SignalP"/>
    </source>
</evidence>
<sequence>MVYCKAYSIIAVVCCIVTLGCGEKIVGENTPNIITTTNDIIIPVHTTKGNTTDPTPTLIPTSTSGHSSEDPITSTTSTTTSTTSTTTSSTTTTPATTSTTTPAPKPTPPEEGIWSYTNGTNVTCIVVQFAAKLNVTYTIVDGNNGTNMGSVILNVPKEAKVINGSCGETEQWLQLTWPENTTLQNNLTLVFKKNNTQQYLEYFKVSLSPQQFPSAIKNSTFELMHNGSDWMSPLSNSYRCRTPSKLVLSGSQKVPVAEVTLTNLQEEAFRKVNTTGFSSAHDCDGGDVPDAVPIAVGCALGGMVAVVLIAYLVGRRRSAARGYLSM</sequence>
<dbReference type="GO" id="GO:0072594">
    <property type="term" value="P:establishment of protein localization to organelle"/>
    <property type="evidence" value="ECO:0007669"/>
    <property type="project" value="TreeGrafter"/>
</dbReference>
<name>A0A4C1X598_EUMVA</name>
<evidence type="ECO:0000256" key="20">
    <source>
        <dbReference type="PROSITE-ProRule" id="PRU00740"/>
    </source>
</evidence>
<dbReference type="PROSITE" id="PS51257">
    <property type="entry name" value="PROKAR_LIPOPROTEIN"/>
    <property type="match status" value="1"/>
</dbReference>
<dbReference type="PANTHER" id="PTHR11506:SF35">
    <property type="entry name" value="LYSOSOME-ASSOCIATED MEMBRANE GLYCOPROTEIN 5"/>
    <property type="match status" value="1"/>
</dbReference>
<feature type="domain" description="Lysosome-associated membrane glycoprotein 2-like luminal" evidence="24">
    <location>
        <begin position="110"/>
        <end position="261"/>
    </location>
</feature>
<evidence type="ECO:0000256" key="22">
    <source>
        <dbReference type="SAM" id="Phobius"/>
    </source>
</evidence>
<accession>A0A4C1X598</accession>
<dbReference type="GO" id="GO:0005886">
    <property type="term" value="C:plasma membrane"/>
    <property type="evidence" value="ECO:0007669"/>
    <property type="project" value="UniProtKB-SubCell"/>
</dbReference>
<comment type="subcellular location">
    <subcellularLocation>
        <location evidence="4">Cell projection</location>
        <location evidence="4">Dendrite</location>
    </subcellularLocation>
    <subcellularLocation>
        <location evidence="17">Cell projection</location>
        <location evidence="17">Growth cone membrane</location>
        <topology evidence="17">Single-pass type I membrane protein</topology>
    </subcellularLocation>
    <subcellularLocation>
        <location evidence="15">Cytoplasmic vesicle</location>
        <location evidence="15">Secretory vesicle</location>
        <location evidence="15">Synaptic vesicle membrane</location>
        <topology evidence="15">Single-pass type I membrane protein</topology>
    </subcellularLocation>
    <subcellularLocation>
        <location evidence="2">Early endosome membrane</location>
        <topology evidence="2">Single-pass type I membrane protein</topology>
    </subcellularLocation>
    <subcellularLocation>
        <location evidence="1">Endoplasmic reticulum-Golgi intermediate compartment membrane</location>
        <topology evidence="1">Single-pass type I membrane protein</topology>
    </subcellularLocation>
    <subcellularLocation>
        <location evidence="20">Membrane</location>
        <topology evidence="20">Single-pass type I membrane protein</topology>
    </subcellularLocation>
    <subcellularLocation>
        <location evidence="3">Recycling endosome</location>
    </subcellularLocation>
</comment>
<evidence type="ECO:0000256" key="7">
    <source>
        <dbReference type="ARBA" id="ARBA00022729"/>
    </source>
</evidence>
<evidence type="ECO:0000313" key="27">
    <source>
        <dbReference type="Proteomes" id="UP000299102"/>
    </source>
</evidence>
<gene>
    <name evidence="26" type="primary">LAMP1</name>
    <name evidence="26" type="ORF">EVAR_36109_1</name>
</gene>
<evidence type="ECO:0000256" key="9">
    <source>
        <dbReference type="ARBA" id="ARBA00022989"/>
    </source>
</evidence>
<feature type="domain" description="Lysosome-associated membrane glycoprotein 2-like transmembrane" evidence="25">
    <location>
        <begin position="292"/>
        <end position="320"/>
    </location>
</feature>
<comment type="caution">
    <text evidence="20">Lacks conserved residue(s) required for the propagation of feature annotation.</text>
</comment>
<dbReference type="OrthoDB" id="6232933at2759"/>
<evidence type="ECO:0000256" key="4">
    <source>
        <dbReference type="ARBA" id="ARBA00004279"/>
    </source>
</evidence>
<evidence type="ECO:0000256" key="16">
    <source>
        <dbReference type="ARBA" id="ARBA00053950"/>
    </source>
</evidence>
<dbReference type="InterPro" id="IPR002000">
    <property type="entry name" value="Lysosome-assoc_membr_glycop"/>
</dbReference>
<keyword evidence="13" id="KW-0966">Cell projection</keyword>
<keyword evidence="8" id="KW-0967">Endosome</keyword>
<evidence type="ECO:0000313" key="26">
    <source>
        <dbReference type="EMBL" id="GBP57457.1"/>
    </source>
</evidence>
<feature type="chain" id="PRO_5020040453" description="Lysosome-associated membrane glycoprotein 5" evidence="23">
    <location>
        <begin position="23"/>
        <end position="326"/>
    </location>
</feature>
<evidence type="ECO:0000256" key="13">
    <source>
        <dbReference type="ARBA" id="ARBA00023273"/>
    </source>
</evidence>
<reference evidence="26 27" key="1">
    <citation type="journal article" date="2019" name="Commun. Biol.">
        <title>The bagworm genome reveals a unique fibroin gene that provides high tensile strength.</title>
        <authorList>
            <person name="Kono N."/>
            <person name="Nakamura H."/>
            <person name="Ohtoshi R."/>
            <person name="Tomita M."/>
            <person name="Numata K."/>
            <person name="Arakawa K."/>
        </authorList>
    </citation>
    <scope>NUCLEOTIDE SEQUENCE [LARGE SCALE GENOMIC DNA]</scope>
</reference>
<evidence type="ECO:0000256" key="3">
    <source>
        <dbReference type="ARBA" id="ARBA00004172"/>
    </source>
</evidence>
<feature type="transmembrane region" description="Helical" evidence="22">
    <location>
        <begin position="291"/>
        <end position="313"/>
    </location>
</feature>
<evidence type="ECO:0000256" key="6">
    <source>
        <dbReference type="ARBA" id="ARBA00022692"/>
    </source>
</evidence>
<organism evidence="26 27">
    <name type="scientific">Eumeta variegata</name>
    <name type="common">Bagworm moth</name>
    <name type="synonym">Eumeta japonica</name>
    <dbReference type="NCBI Taxonomy" id="151549"/>
    <lineage>
        <taxon>Eukaryota</taxon>
        <taxon>Metazoa</taxon>
        <taxon>Ecdysozoa</taxon>
        <taxon>Arthropoda</taxon>
        <taxon>Hexapoda</taxon>
        <taxon>Insecta</taxon>
        <taxon>Pterygota</taxon>
        <taxon>Neoptera</taxon>
        <taxon>Endopterygota</taxon>
        <taxon>Lepidoptera</taxon>
        <taxon>Glossata</taxon>
        <taxon>Ditrysia</taxon>
        <taxon>Tineoidea</taxon>
        <taxon>Psychidae</taxon>
        <taxon>Oiketicinae</taxon>
        <taxon>Eumeta</taxon>
    </lineage>
</organism>
<comment type="function">
    <text evidence="16">Plays a role in short-term synaptic plasticity in a subset of GABAergic neurons in the brain.</text>
</comment>
<evidence type="ECO:0000259" key="24">
    <source>
        <dbReference type="Pfam" id="PF01299"/>
    </source>
</evidence>
<keyword evidence="9 22" id="KW-1133">Transmembrane helix</keyword>
<evidence type="ECO:0000256" key="2">
    <source>
        <dbReference type="ARBA" id="ARBA00004158"/>
    </source>
</evidence>
<dbReference type="Pfam" id="PF01299">
    <property type="entry name" value="Lamp2-like_luminal"/>
    <property type="match status" value="1"/>
</dbReference>
<evidence type="ECO:0000256" key="8">
    <source>
        <dbReference type="ARBA" id="ARBA00022753"/>
    </source>
</evidence>
<evidence type="ECO:0000256" key="12">
    <source>
        <dbReference type="ARBA" id="ARBA00023180"/>
    </source>
</evidence>
<keyword evidence="6 20" id="KW-0812">Transmembrane</keyword>
<evidence type="ECO:0000256" key="5">
    <source>
        <dbReference type="ARBA" id="ARBA00009644"/>
    </source>
</evidence>
<evidence type="ECO:0000256" key="14">
    <source>
        <dbReference type="ARBA" id="ARBA00023329"/>
    </source>
</evidence>
<dbReference type="Proteomes" id="UP000299102">
    <property type="component" value="Unassembled WGS sequence"/>
</dbReference>
<dbReference type="PRINTS" id="PR00336">
    <property type="entry name" value="LYSASSOCTDMP"/>
</dbReference>
<dbReference type="AlphaFoldDB" id="A0A4C1X598"/>
<evidence type="ECO:0000256" key="19">
    <source>
        <dbReference type="ARBA" id="ARBA00076257"/>
    </source>
</evidence>
<evidence type="ECO:0000256" key="18">
    <source>
        <dbReference type="ARBA" id="ARBA00074379"/>
    </source>
</evidence>
<feature type="compositionally biased region" description="Low complexity" evidence="21">
    <location>
        <begin position="45"/>
        <end position="56"/>
    </location>
</feature>
<proteinExistence type="inferred from homology"/>
<evidence type="ECO:0000256" key="17">
    <source>
        <dbReference type="ARBA" id="ARBA00060492"/>
    </source>
</evidence>
<comment type="caution">
    <text evidence="26">The sequence shown here is derived from an EMBL/GenBank/DDBJ whole genome shotgun (WGS) entry which is preliminary data.</text>
</comment>